<dbReference type="PANTHER" id="PTHR42905:SF5">
    <property type="entry name" value="CARBOXYVINYL-CARBOXYPHOSPHONATE PHOSPHORYLMUTASE, CHLOROPLASTIC"/>
    <property type="match status" value="1"/>
</dbReference>
<organism evidence="1 2">
    <name type="scientific">Orrella daihaiensis</name>
    <dbReference type="NCBI Taxonomy" id="2782176"/>
    <lineage>
        <taxon>Bacteria</taxon>
        <taxon>Pseudomonadati</taxon>
        <taxon>Pseudomonadota</taxon>
        <taxon>Betaproteobacteria</taxon>
        <taxon>Burkholderiales</taxon>
        <taxon>Alcaligenaceae</taxon>
        <taxon>Orrella</taxon>
    </lineage>
</organism>
<dbReference type="InterPro" id="IPR015813">
    <property type="entry name" value="Pyrv/PenolPyrv_kinase-like_dom"/>
</dbReference>
<gene>
    <name evidence="1" type="ORF">DHf2319_11155</name>
</gene>
<dbReference type="CDD" id="cd00377">
    <property type="entry name" value="ICL_PEPM"/>
    <property type="match status" value="1"/>
</dbReference>
<dbReference type="Pfam" id="PF13714">
    <property type="entry name" value="PEP_mutase"/>
    <property type="match status" value="1"/>
</dbReference>
<evidence type="ECO:0000313" key="1">
    <source>
        <dbReference type="EMBL" id="UOD49982.1"/>
    </source>
</evidence>
<dbReference type="InterPro" id="IPR040442">
    <property type="entry name" value="Pyrv_kinase-like_dom_sf"/>
</dbReference>
<name>A0ABY4AI65_9BURK</name>
<reference evidence="1 2" key="1">
    <citation type="submission" date="2020-11" db="EMBL/GenBank/DDBJ databases">
        <title>Algicoccus daihaiensis sp.nov., isolated from Daihai Lake in Inner Mongolia.</title>
        <authorList>
            <person name="Kai J."/>
        </authorList>
    </citation>
    <scope>NUCLEOTIDE SEQUENCE [LARGE SCALE GENOMIC DNA]</scope>
    <source>
        <strain evidence="2">f23</strain>
    </source>
</reference>
<accession>A0ABY4AI65</accession>
<dbReference type="InterPro" id="IPR039556">
    <property type="entry name" value="ICL/PEPM"/>
</dbReference>
<sequence>MNRKAIAAKVRNEELIVAPGVYDLISAKMADRMGFDALYVTGYGLVASYLGLPDAGLATYTDMLDRVSRICAMTKTPVIADADTGYGGLLNVAHTIKGYERAGVAAIQIEDQQFPKKCGHTPNRPVIAKEDMVKKIKVACDARTDEDFLIIARTDARAGLGLQEAIERAAAYGEAGADVLFVEAPESVEEMKKVCQSLGKPLLANMVTGGKTPVLPGKELKEIGYTIVIHPAAGFLSCAAGLDRAYHDLQQHGTVTEATPMYSFSEFTNMIGFPEVWAFEKRYAED</sequence>
<dbReference type="Proteomes" id="UP000831607">
    <property type="component" value="Chromosome"/>
</dbReference>
<dbReference type="SUPFAM" id="SSF51621">
    <property type="entry name" value="Phosphoenolpyruvate/pyruvate domain"/>
    <property type="match status" value="1"/>
</dbReference>
<keyword evidence="2" id="KW-1185">Reference proteome</keyword>
<dbReference type="RefSeq" id="WP_369810190.1">
    <property type="nucleotide sequence ID" value="NZ_CP063982.1"/>
</dbReference>
<dbReference type="Gene3D" id="3.20.20.60">
    <property type="entry name" value="Phosphoenolpyruvate-binding domains"/>
    <property type="match status" value="1"/>
</dbReference>
<dbReference type="GO" id="GO:0016829">
    <property type="term" value="F:lyase activity"/>
    <property type="evidence" value="ECO:0007669"/>
    <property type="project" value="UniProtKB-KW"/>
</dbReference>
<evidence type="ECO:0000313" key="2">
    <source>
        <dbReference type="Proteomes" id="UP000831607"/>
    </source>
</evidence>
<dbReference type="EMBL" id="CP063982">
    <property type="protein sequence ID" value="UOD49982.1"/>
    <property type="molecule type" value="Genomic_DNA"/>
</dbReference>
<protein>
    <submittedName>
        <fullName evidence="1">Isocitrate lyase/PEP mutase family protein</fullName>
    </submittedName>
</protein>
<dbReference type="PANTHER" id="PTHR42905">
    <property type="entry name" value="PHOSPHOENOLPYRUVATE CARBOXYLASE"/>
    <property type="match status" value="1"/>
</dbReference>
<proteinExistence type="predicted"/>
<keyword evidence="1" id="KW-0456">Lyase</keyword>